<evidence type="ECO:0000313" key="2">
    <source>
        <dbReference type="Proteomes" id="UP000246018"/>
    </source>
</evidence>
<reference evidence="1 2" key="1">
    <citation type="submission" date="2018-04" db="EMBL/GenBank/DDBJ databases">
        <title>Genome of Nocardioides gansuensis WSJ-1.</title>
        <authorList>
            <person name="Wu S."/>
            <person name="Wang G."/>
        </authorList>
    </citation>
    <scope>NUCLEOTIDE SEQUENCE [LARGE SCALE GENOMIC DNA]</scope>
    <source>
        <strain evidence="1 2">WSJ-1</strain>
    </source>
</reference>
<comment type="caution">
    <text evidence="1">The sequence shown here is derived from an EMBL/GenBank/DDBJ whole genome shotgun (WGS) entry which is preliminary data.</text>
</comment>
<dbReference type="AlphaFoldDB" id="A0A2T8FFF6"/>
<evidence type="ECO:0000313" key="1">
    <source>
        <dbReference type="EMBL" id="PVG84443.1"/>
    </source>
</evidence>
<dbReference type="RefSeq" id="WP_116570575.1">
    <property type="nucleotide sequence ID" value="NZ_QDGZ01000001.1"/>
</dbReference>
<dbReference type="EMBL" id="QDGZ01000001">
    <property type="protein sequence ID" value="PVG84443.1"/>
    <property type="molecule type" value="Genomic_DNA"/>
</dbReference>
<gene>
    <name evidence="1" type="ORF">DDE18_02185</name>
</gene>
<protein>
    <recommendedName>
        <fullName evidence="3">DUF3352 domain-containing protein</fullName>
    </recommendedName>
</protein>
<proteinExistence type="predicted"/>
<dbReference type="OrthoDB" id="3772356at2"/>
<sequence>MRSRVATPRALVVLALVVGASVVVVLLTRGPDSRLAAAVELAPEGTARMSWTDWTAVRREVGTDVSADSTAEEVRAFLDEAFEHDLSATTALGSSAPVMQAEYGVSPATLDWELFAQSEEGAVVVMGLGDLDPEGLGDRLEGLGYQRPGESDGIWEGGVDLLPRIGEGLTPELQYAAILADQGLLLTSDQPGFLETALAAAGGEGATADGLDEVVGHSGDAVAGLVYSGAHACEKLAMGQADPDDQAEAEALLSEAGEVHPMTAMAMSRQPGGGVRVVMSFADEETAREDAETRARLAAGPAPGQGGDFSERFAVESAVADGPAVVLDLAPREGQYVLSDVSSGPVLFATC</sequence>
<accession>A0A2T8FFF6</accession>
<dbReference type="Proteomes" id="UP000246018">
    <property type="component" value="Unassembled WGS sequence"/>
</dbReference>
<organism evidence="1 2">
    <name type="scientific">Nocardioides gansuensis</name>
    <dbReference type="NCBI Taxonomy" id="2138300"/>
    <lineage>
        <taxon>Bacteria</taxon>
        <taxon>Bacillati</taxon>
        <taxon>Actinomycetota</taxon>
        <taxon>Actinomycetes</taxon>
        <taxon>Propionibacteriales</taxon>
        <taxon>Nocardioidaceae</taxon>
        <taxon>Nocardioides</taxon>
    </lineage>
</organism>
<name>A0A2T8FFF6_9ACTN</name>
<evidence type="ECO:0008006" key="3">
    <source>
        <dbReference type="Google" id="ProtNLM"/>
    </source>
</evidence>
<keyword evidence="2" id="KW-1185">Reference proteome</keyword>